<dbReference type="RefSeq" id="WP_133364057.1">
    <property type="nucleotide sequence ID" value="NZ_CP037940.1"/>
</dbReference>
<dbReference type="Proteomes" id="UP000292886">
    <property type="component" value="Chromosome"/>
</dbReference>
<sequence length="256" mass="27442">MNFPASVTLPNGTQNFTDIGTFANMFSGIAVAKYDVSNAASLLPVNQPTTLIINDGGMTLQAGQTIITSPTPTETTNASWYSLGNDFTIQLATMSGRVDSVVDTQIANNTQVAINNQLMMDVIANNQLLQDSMNEISGVLQDYLATGYKVAVSYGGSVSQRTFTVTTWTNGVTSETIFNANTTPFQSSEIETVTANVTYSGMNSVTGQFNATLALPIQYKPTADGDGVLTRIDDSHWRIITYNDPAGTRTIDIIMS</sequence>
<gene>
    <name evidence="1" type="ORF">EQG49_11235</name>
</gene>
<dbReference type="EMBL" id="CP037940">
    <property type="protein sequence ID" value="QBO36980.1"/>
    <property type="molecule type" value="Genomic_DNA"/>
</dbReference>
<keyword evidence="2" id="KW-1185">Reference proteome</keyword>
<proteinExistence type="predicted"/>
<name>A0A4P6YW03_9LACO</name>
<evidence type="ECO:0000313" key="1">
    <source>
        <dbReference type="EMBL" id="QBO36980.1"/>
    </source>
</evidence>
<organism evidence="1 2">
    <name type="scientific">Periweissella cryptocerci</name>
    <dbReference type="NCBI Taxonomy" id="2506420"/>
    <lineage>
        <taxon>Bacteria</taxon>
        <taxon>Bacillati</taxon>
        <taxon>Bacillota</taxon>
        <taxon>Bacilli</taxon>
        <taxon>Lactobacillales</taxon>
        <taxon>Lactobacillaceae</taxon>
        <taxon>Periweissella</taxon>
    </lineage>
</organism>
<accession>A0A4P6YW03</accession>
<protein>
    <submittedName>
        <fullName evidence="1">Uncharacterized protein</fullName>
    </submittedName>
</protein>
<reference evidence="2" key="1">
    <citation type="submission" date="2019-03" db="EMBL/GenBank/DDBJ databases">
        <title>Weissella sp. 26KH-42 Genome sequencing.</title>
        <authorList>
            <person name="Heo J."/>
            <person name="Kim S.-J."/>
            <person name="Kim J.-S."/>
            <person name="Hong S.-B."/>
            <person name="Kwon S.-W."/>
        </authorList>
    </citation>
    <scope>NUCLEOTIDE SEQUENCE [LARGE SCALE GENOMIC DNA]</scope>
    <source>
        <strain evidence="2">26KH-42</strain>
    </source>
</reference>
<evidence type="ECO:0000313" key="2">
    <source>
        <dbReference type="Proteomes" id="UP000292886"/>
    </source>
</evidence>
<dbReference type="KEGG" id="wei:EQG49_11235"/>
<dbReference type="AlphaFoldDB" id="A0A4P6YW03"/>